<evidence type="ECO:0000313" key="2">
    <source>
        <dbReference type="Proteomes" id="UP001429601"/>
    </source>
</evidence>
<gene>
    <name evidence="1" type="ORF">HBF26_17350</name>
</gene>
<dbReference type="EMBL" id="JAAQQR010000010">
    <property type="protein sequence ID" value="NID06665.1"/>
    <property type="molecule type" value="Genomic_DNA"/>
</dbReference>
<comment type="caution">
    <text evidence="1">The sequence shown here is derived from an EMBL/GenBank/DDBJ whole genome shotgun (WGS) entry which is preliminary data.</text>
</comment>
<sequence length="376" mass="38622">MPLTIQRINFNPVTGDNPSEGFMKTDLNIVEIATAIDGDGTPENPGVQGRIDAVEGQIDDLNAALDGLGNASARDVGTAANTVAAGDDARFASRGRRQLLINGDTAINQLVFAGGAMGANSYGYDMWRTFGAAASFTRSADGSTLTLNGTIGQVLEAPALPNATVTASVRNPSGPITVNLRPDATTAGATGVIPAGSGIQSVTLAVPASLTGNVFLQLVTTAAVSFDGPSKQGGIQLELGSFASNFEKVTPAEAMAQCQRYYWKSFRDSVAPGNGTGSLTGAISYVVPPGGGGAGVFAGVRVPFPQRMRAIPALTFFNPLGFSVNWINVSQNANSGSVSIGPTGTSELATFLINQQVSTDQTPHTICVHMVADARL</sequence>
<organism evidence="1 2">
    <name type="scientific">Luteibacter jiangsuensis</name>
    <dbReference type="NCBI Taxonomy" id="637577"/>
    <lineage>
        <taxon>Bacteria</taxon>
        <taxon>Pseudomonadati</taxon>
        <taxon>Pseudomonadota</taxon>
        <taxon>Gammaproteobacteria</taxon>
        <taxon>Lysobacterales</taxon>
        <taxon>Rhodanobacteraceae</taxon>
        <taxon>Luteibacter</taxon>
    </lineage>
</organism>
<protein>
    <recommendedName>
        <fullName evidence="3">Tail fiber protein</fullName>
    </recommendedName>
</protein>
<evidence type="ECO:0008006" key="3">
    <source>
        <dbReference type="Google" id="ProtNLM"/>
    </source>
</evidence>
<reference evidence="1 2" key="1">
    <citation type="journal article" date="2011" name="Curr. Microbiol.">
        <title>Luteibacter jiangsuensis sp. nov.: a methamidophos-degrading bacterium isolated from a methamidophos-manufacturing factory.</title>
        <authorList>
            <person name="Wang L."/>
            <person name="Wang G.L."/>
            <person name="Li S.P."/>
            <person name="Jiang J.D."/>
        </authorList>
    </citation>
    <scope>NUCLEOTIDE SEQUENCE [LARGE SCALE GENOMIC DNA]</scope>
    <source>
        <strain evidence="1 2">CGMCC 1.10133</strain>
    </source>
</reference>
<proteinExistence type="predicted"/>
<accession>A0ABX0Q9W7</accession>
<keyword evidence="2" id="KW-1185">Reference proteome</keyword>
<name>A0ABX0Q9W7_9GAMM</name>
<dbReference type="Proteomes" id="UP001429601">
    <property type="component" value="Unassembled WGS sequence"/>
</dbReference>
<dbReference type="RefSeq" id="WP_167129268.1">
    <property type="nucleotide sequence ID" value="NZ_JAAQQR010000010.1"/>
</dbReference>
<evidence type="ECO:0000313" key="1">
    <source>
        <dbReference type="EMBL" id="NID06665.1"/>
    </source>
</evidence>